<dbReference type="InterPro" id="IPR007168">
    <property type="entry name" value="Phageshock_PspC_N"/>
</dbReference>
<organism evidence="8 9">
    <name type="scientific">Lutibacter holmesii</name>
    <dbReference type="NCBI Taxonomy" id="1137985"/>
    <lineage>
        <taxon>Bacteria</taxon>
        <taxon>Pseudomonadati</taxon>
        <taxon>Bacteroidota</taxon>
        <taxon>Flavobacteriia</taxon>
        <taxon>Flavobacteriales</taxon>
        <taxon>Flavobacteriaceae</taxon>
        <taxon>Lutibacter</taxon>
    </lineage>
</organism>
<dbReference type="InterPro" id="IPR052027">
    <property type="entry name" value="PspC"/>
</dbReference>
<name>A0ABW3WQT4_9FLAO</name>
<keyword evidence="3 6" id="KW-0812">Transmembrane</keyword>
<protein>
    <submittedName>
        <fullName evidence="8">PspC domain-containing protein</fullName>
    </submittedName>
</protein>
<evidence type="ECO:0000259" key="7">
    <source>
        <dbReference type="Pfam" id="PF04024"/>
    </source>
</evidence>
<dbReference type="PANTHER" id="PTHR33885:SF3">
    <property type="entry name" value="PHAGE SHOCK PROTEIN C"/>
    <property type="match status" value="1"/>
</dbReference>
<dbReference type="Pfam" id="PF04024">
    <property type="entry name" value="PspC"/>
    <property type="match status" value="1"/>
</dbReference>
<keyword evidence="5 6" id="KW-0472">Membrane</keyword>
<evidence type="ECO:0000313" key="9">
    <source>
        <dbReference type="Proteomes" id="UP001597241"/>
    </source>
</evidence>
<evidence type="ECO:0000256" key="3">
    <source>
        <dbReference type="ARBA" id="ARBA00022692"/>
    </source>
</evidence>
<evidence type="ECO:0000313" key="8">
    <source>
        <dbReference type="EMBL" id="MFD1293857.1"/>
    </source>
</evidence>
<evidence type="ECO:0000256" key="1">
    <source>
        <dbReference type="ARBA" id="ARBA00004162"/>
    </source>
</evidence>
<dbReference type="Proteomes" id="UP001597241">
    <property type="component" value="Unassembled WGS sequence"/>
</dbReference>
<feature type="transmembrane region" description="Helical" evidence="6">
    <location>
        <begin position="31"/>
        <end position="57"/>
    </location>
</feature>
<keyword evidence="9" id="KW-1185">Reference proteome</keyword>
<comment type="caution">
    <text evidence="8">The sequence shown here is derived from an EMBL/GenBank/DDBJ whole genome shotgun (WGS) entry which is preliminary data.</text>
</comment>
<reference evidence="9" key="1">
    <citation type="journal article" date="2019" name="Int. J. Syst. Evol. Microbiol.">
        <title>The Global Catalogue of Microorganisms (GCM) 10K type strain sequencing project: providing services to taxonomists for standard genome sequencing and annotation.</title>
        <authorList>
            <consortium name="The Broad Institute Genomics Platform"/>
            <consortium name="The Broad Institute Genome Sequencing Center for Infectious Disease"/>
            <person name="Wu L."/>
            <person name="Ma J."/>
        </authorList>
    </citation>
    <scope>NUCLEOTIDE SEQUENCE [LARGE SCALE GENOMIC DNA]</scope>
    <source>
        <strain evidence="9">CCUG 62221</strain>
    </source>
</reference>
<proteinExistence type="predicted"/>
<evidence type="ECO:0000256" key="5">
    <source>
        <dbReference type="ARBA" id="ARBA00023136"/>
    </source>
</evidence>
<accession>A0ABW3WQT4</accession>
<gene>
    <name evidence="8" type="ORF">ACFQ5N_08425</name>
</gene>
<feature type="transmembrane region" description="Helical" evidence="6">
    <location>
        <begin position="105"/>
        <end position="127"/>
    </location>
</feature>
<dbReference type="PANTHER" id="PTHR33885">
    <property type="entry name" value="PHAGE SHOCK PROTEIN C"/>
    <property type="match status" value="1"/>
</dbReference>
<feature type="transmembrane region" description="Helical" evidence="6">
    <location>
        <begin position="78"/>
        <end position="99"/>
    </location>
</feature>
<sequence length="141" mass="15606">MTNNKAFTRSENRIIGGVCSAISRKYNLPNWILRTIFIITSIIMTFPILIYLILWLIIPNRKLTEQVSKKRKYLLQSIGFIIGGIIGWFAGYGLGLIAINGDNSGGIVVFIFALIGIPTGAIIGFSISRIKAERNTLSDNT</sequence>
<evidence type="ECO:0000256" key="4">
    <source>
        <dbReference type="ARBA" id="ARBA00022989"/>
    </source>
</evidence>
<comment type="subcellular location">
    <subcellularLocation>
        <location evidence="1">Cell membrane</location>
        <topology evidence="1">Single-pass membrane protein</topology>
    </subcellularLocation>
</comment>
<keyword evidence="4 6" id="KW-1133">Transmembrane helix</keyword>
<evidence type="ECO:0000256" key="6">
    <source>
        <dbReference type="SAM" id="Phobius"/>
    </source>
</evidence>
<dbReference type="RefSeq" id="WP_386809059.1">
    <property type="nucleotide sequence ID" value="NZ_JBHTMV010000004.1"/>
</dbReference>
<keyword evidence="2" id="KW-1003">Cell membrane</keyword>
<evidence type="ECO:0000256" key="2">
    <source>
        <dbReference type="ARBA" id="ARBA00022475"/>
    </source>
</evidence>
<feature type="domain" description="Phage shock protein PspC N-terminal" evidence="7">
    <location>
        <begin position="6"/>
        <end position="60"/>
    </location>
</feature>
<dbReference type="EMBL" id="JBHTMV010000004">
    <property type="protein sequence ID" value="MFD1293857.1"/>
    <property type="molecule type" value="Genomic_DNA"/>
</dbReference>